<protein>
    <recommendedName>
        <fullName evidence="1">C2 domain-containing protein</fullName>
    </recommendedName>
</protein>
<sequence length="147" mass="16096">SAASGARGVRAGPSDAVLCPQMAACVSRVELLAGASVHLVQVKSCVGEYGLVTHCQQLCSCVVLQLDHTKKIKNCQDPKFCKKLVVDYYFEKIQKLKFSVYDIANKSFDLNDDDYLGGIECALDQVRVVVLNDVQNSSKVGFTMKMK</sequence>
<dbReference type="GO" id="GO:0005886">
    <property type="term" value="C:plasma membrane"/>
    <property type="evidence" value="ECO:0007669"/>
    <property type="project" value="TreeGrafter"/>
</dbReference>
<dbReference type="PANTHER" id="PTHR10857:SF2">
    <property type="entry name" value="COPINE-1"/>
    <property type="match status" value="1"/>
</dbReference>
<reference evidence="2" key="2">
    <citation type="submission" date="2025-09" db="UniProtKB">
        <authorList>
            <consortium name="Ensembl"/>
        </authorList>
    </citation>
    <scope>IDENTIFICATION</scope>
</reference>
<accession>A0A8D2N1G4</accession>
<dbReference type="GO" id="GO:0043122">
    <property type="term" value="P:regulation of canonical NF-kappaB signal transduction"/>
    <property type="evidence" value="ECO:0007669"/>
    <property type="project" value="TreeGrafter"/>
</dbReference>
<evidence type="ECO:0000313" key="2">
    <source>
        <dbReference type="Ensembl" id="ENSZALP00000016309.1"/>
    </source>
</evidence>
<dbReference type="Ensembl" id="ENSZALT00000021831.1">
    <property type="protein sequence ID" value="ENSZALP00000016309.1"/>
    <property type="gene ID" value="ENSZALG00000013248.1"/>
</dbReference>
<dbReference type="Proteomes" id="UP000694413">
    <property type="component" value="Unassembled WGS sequence"/>
</dbReference>
<dbReference type="GO" id="GO:0005544">
    <property type="term" value="F:calcium-dependent phospholipid binding"/>
    <property type="evidence" value="ECO:0007669"/>
    <property type="project" value="InterPro"/>
</dbReference>
<evidence type="ECO:0000259" key="1">
    <source>
        <dbReference type="Pfam" id="PF00168"/>
    </source>
</evidence>
<feature type="domain" description="C2" evidence="1">
    <location>
        <begin position="68"/>
        <end position="125"/>
    </location>
</feature>
<evidence type="ECO:0000313" key="3">
    <source>
        <dbReference type="Proteomes" id="UP000694413"/>
    </source>
</evidence>
<dbReference type="GO" id="GO:1903265">
    <property type="term" value="P:positive regulation of tumor necrosis factor-mediated signaling pathway"/>
    <property type="evidence" value="ECO:0007669"/>
    <property type="project" value="TreeGrafter"/>
</dbReference>
<organism evidence="2 3">
    <name type="scientific">Zonotrichia albicollis</name>
    <name type="common">White-throated sparrow</name>
    <name type="synonym">Fringilla albicollis</name>
    <dbReference type="NCBI Taxonomy" id="44394"/>
    <lineage>
        <taxon>Eukaryota</taxon>
        <taxon>Metazoa</taxon>
        <taxon>Chordata</taxon>
        <taxon>Craniata</taxon>
        <taxon>Vertebrata</taxon>
        <taxon>Euteleostomi</taxon>
        <taxon>Archelosauria</taxon>
        <taxon>Archosauria</taxon>
        <taxon>Dinosauria</taxon>
        <taxon>Saurischia</taxon>
        <taxon>Theropoda</taxon>
        <taxon>Coelurosauria</taxon>
        <taxon>Aves</taxon>
        <taxon>Neognathae</taxon>
        <taxon>Neoaves</taxon>
        <taxon>Telluraves</taxon>
        <taxon>Australaves</taxon>
        <taxon>Passeriformes</taxon>
        <taxon>Passerellidae</taxon>
        <taxon>Zonotrichia</taxon>
    </lineage>
</organism>
<dbReference type="AlphaFoldDB" id="A0A8D2N1G4"/>
<dbReference type="PANTHER" id="PTHR10857">
    <property type="entry name" value="COPINE"/>
    <property type="match status" value="1"/>
</dbReference>
<reference evidence="2" key="1">
    <citation type="submission" date="2025-08" db="UniProtKB">
        <authorList>
            <consortium name="Ensembl"/>
        </authorList>
    </citation>
    <scope>IDENTIFICATION</scope>
</reference>
<proteinExistence type="predicted"/>
<dbReference type="Pfam" id="PF00168">
    <property type="entry name" value="C2"/>
    <property type="match status" value="1"/>
</dbReference>
<dbReference type="InterPro" id="IPR000008">
    <property type="entry name" value="C2_dom"/>
</dbReference>
<dbReference type="Gene3D" id="2.60.40.150">
    <property type="entry name" value="C2 domain"/>
    <property type="match status" value="1"/>
</dbReference>
<keyword evidence="3" id="KW-1185">Reference proteome</keyword>
<dbReference type="InterPro" id="IPR045052">
    <property type="entry name" value="Copine"/>
</dbReference>
<dbReference type="SUPFAM" id="SSF49562">
    <property type="entry name" value="C2 domain (Calcium/lipid-binding domain, CaLB)"/>
    <property type="match status" value="1"/>
</dbReference>
<dbReference type="GO" id="GO:0071277">
    <property type="term" value="P:cellular response to calcium ion"/>
    <property type="evidence" value="ECO:0007669"/>
    <property type="project" value="TreeGrafter"/>
</dbReference>
<dbReference type="InterPro" id="IPR035892">
    <property type="entry name" value="C2_domain_sf"/>
</dbReference>
<name>A0A8D2N1G4_ZONAL</name>